<proteinExistence type="predicted"/>
<keyword evidence="2" id="KW-1185">Reference proteome</keyword>
<dbReference type="AlphaFoldDB" id="A0A194AIJ5"/>
<dbReference type="Proteomes" id="UP000095200">
    <property type="component" value="Unassembled WGS sequence"/>
</dbReference>
<dbReference type="RefSeq" id="WP_176724191.1">
    <property type="nucleotide sequence ID" value="NZ_BDFE01000015.1"/>
</dbReference>
<gene>
    <name evidence="1" type="ORF">DPF_1292</name>
</gene>
<sequence length="52" mass="5842">MEVTPEIMTSLMTFAQQHPEELNKVIAIIQAQGDPLEKLLDAVNTIFQEIDS</sequence>
<dbReference type="STRING" id="1592317.DPF_1292"/>
<evidence type="ECO:0000313" key="1">
    <source>
        <dbReference type="EMBL" id="GAU08579.1"/>
    </source>
</evidence>
<organism evidence="1 2">
    <name type="scientific">Desulfoplanes formicivorans</name>
    <dbReference type="NCBI Taxonomy" id="1592317"/>
    <lineage>
        <taxon>Bacteria</taxon>
        <taxon>Pseudomonadati</taxon>
        <taxon>Thermodesulfobacteriota</taxon>
        <taxon>Desulfovibrionia</taxon>
        <taxon>Desulfovibrionales</taxon>
        <taxon>Desulfoplanaceae</taxon>
        <taxon>Desulfoplanes</taxon>
    </lineage>
</organism>
<protein>
    <submittedName>
        <fullName evidence="1">Uncharacterized protein</fullName>
    </submittedName>
</protein>
<accession>A0A194AIJ5</accession>
<evidence type="ECO:0000313" key="2">
    <source>
        <dbReference type="Proteomes" id="UP000095200"/>
    </source>
</evidence>
<name>A0A194AIJ5_9BACT</name>
<dbReference type="EMBL" id="BDFE01000015">
    <property type="protein sequence ID" value="GAU08579.1"/>
    <property type="molecule type" value="Genomic_DNA"/>
</dbReference>
<reference evidence="2" key="1">
    <citation type="submission" date="2016-06" db="EMBL/GenBank/DDBJ databases">
        <title>Draft genome sequence of Desulfoplanes formicivorans strain Pf12B.</title>
        <authorList>
            <person name="Watanabe M."/>
            <person name="Kojima H."/>
            <person name="Fukui M."/>
        </authorList>
    </citation>
    <scope>NUCLEOTIDE SEQUENCE [LARGE SCALE GENOMIC DNA]</scope>
    <source>
        <strain evidence="2">Pf12B</strain>
    </source>
</reference>
<comment type="caution">
    <text evidence="1">The sequence shown here is derived from an EMBL/GenBank/DDBJ whole genome shotgun (WGS) entry which is preliminary data.</text>
</comment>